<dbReference type="PANTHER" id="PTHR10775:SF185">
    <property type="entry name" value="OS08G0208400 PROTEIN"/>
    <property type="match status" value="1"/>
</dbReference>
<dbReference type="PANTHER" id="PTHR10775">
    <property type="entry name" value="OS08G0208400 PROTEIN"/>
    <property type="match status" value="1"/>
</dbReference>
<evidence type="ECO:0008006" key="4">
    <source>
        <dbReference type="Google" id="ProtNLM"/>
    </source>
</evidence>
<sequence length="241" mass="28135">MYSRRLRETIQHAGMLRYESPTYPQIFEEHVTSTEDGDFDGLQDEEDAMAVLFTEWFPPEPPTNGCHSDQPTDEDHRGVTTEDEDRRTKRRRAAVARGQQTAYEFSRTLIYPGAKNEYRDSTSCPECQTSRYRMDTQGKTIPRKVLRHFPIIPRLRHMFRCRPLADMMTWHKEHRSDDGFMRLVVDSPVVQHVEQTWPEFRRDPRHLHFGLASDGVSPYGVKSSSHSTWPVVPQTILFLLG</sequence>
<dbReference type="EMBL" id="JBJQOH010000006">
    <property type="protein sequence ID" value="KAL3685984.1"/>
    <property type="molecule type" value="Genomic_DNA"/>
</dbReference>
<dbReference type="InterPro" id="IPR004242">
    <property type="entry name" value="Transposase_21"/>
</dbReference>
<gene>
    <name evidence="2" type="ORF">R1sor_004006</name>
</gene>
<feature type="compositionally biased region" description="Basic and acidic residues" evidence="1">
    <location>
        <begin position="73"/>
        <end position="87"/>
    </location>
</feature>
<keyword evidence="3" id="KW-1185">Reference proteome</keyword>
<name>A0ABD3H9D3_9MARC</name>
<evidence type="ECO:0000313" key="2">
    <source>
        <dbReference type="EMBL" id="KAL3685984.1"/>
    </source>
</evidence>
<dbReference type="Proteomes" id="UP001633002">
    <property type="component" value="Unassembled WGS sequence"/>
</dbReference>
<proteinExistence type="predicted"/>
<protein>
    <recommendedName>
        <fullName evidence="4">Transposase</fullName>
    </recommendedName>
</protein>
<accession>A0ABD3H9D3</accession>
<feature type="region of interest" description="Disordered" evidence="1">
    <location>
        <begin position="59"/>
        <end position="98"/>
    </location>
</feature>
<organism evidence="2 3">
    <name type="scientific">Riccia sorocarpa</name>
    <dbReference type="NCBI Taxonomy" id="122646"/>
    <lineage>
        <taxon>Eukaryota</taxon>
        <taxon>Viridiplantae</taxon>
        <taxon>Streptophyta</taxon>
        <taxon>Embryophyta</taxon>
        <taxon>Marchantiophyta</taxon>
        <taxon>Marchantiopsida</taxon>
        <taxon>Marchantiidae</taxon>
        <taxon>Marchantiales</taxon>
        <taxon>Ricciaceae</taxon>
        <taxon>Riccia</taxon>
    </lineage>
</organism>
<evidence type="ECO:0000313" key="3">
    <source>
        <dbReference type="Proteomes" id="UP001633002"/>
    </source>
</evidence>
<dbReference type="Pfam" id="PF02992">
    <property type="entry name" value="Transposase_21"/>
    <property type="match status" value="1"/>
</dbReference>
<evidence type="ECO:0000256" key="1">
    <source>
        <dbReference type="SAM" id="MobiDB-lite"/>
    </source>
</evidence>
<reference evidence="2 3" key="1">
    <citation type="submission" date="2024-09" db="EMBL/GenBank/DDBJ databases">
        <title>Chromosome-scale assembly of Riccia sorocarpa.</title>
        <authorList>
            <person name="Paukszto L."/>
        </authorList>
    </citation>
    <scope>NUCLEOTIDE SEQUENCE [LARGE SCALE GENOMIC DNA]</scope>
    <source>
        <strain evidence="2">LP-2024</strain>
        <tissue evidence="2">Aerial parts of the thallus</tissue>
    </source>
</reference>
<dbReference type="AlphaFoldDB" id="A0ABD3H9D3"/>
<comment type="caution">
    <text evidence="2">The sequence shown here is derived from an EMBL/GenBank/DDBJ whole genome shotgun (WGS) entry which is preliminary data.</text>
</comment>